<gene>
    <name evidence="1" type="ORF">EDD18DRAFT_1362354</name>
</gene>
<comment type="caution">
    <text evidence="1">The sequence shown here is derived from an EMBL/GenBank/DDBJ whole genome shotgun (WGS) entry which is preliminary data.</text>
</comment>
<organism evidence="1 2">
    <name type="scientific">Armillaria luteobubalina</name>
    <dbReference type="NCBI Taxonomy" id="153913"/>
    <lineage>
        <taxon>Eukaryota</taxon>
        <taxon>Fungi</taxon>
        <taxon>Dikarya</taxon>
        <taxon>Basidiomycota</taxon>
        <taxon>Agaricomycotina</taxon>
        <taxon>Agaricomycetes</taxon>
        <taxon>Agaricomycetidae</taxon>
        <taxon>Agaricales</taxon>
        <taxon>Marasmiineae</taxon>
        <taxon>Physalacriaceae</taxon>
        <taxon>Armillaria</taxon>
    </lineage>
</organism>
<evidence type="ECO:0000313" key="2">
    <source>
        <dbReference type="Proteomes" id="UP001175228"/>
    </source>
</evidence>
<accession>A0AA39UKU6</accession>
<dbReference type="AlphaFoldDB" id="A0AA39UKU6"/>
<dbReference type="Proteomes" id="UP001175228">
    <property type="component" value="Unassembled WGS sequence"/>
</dbReference>
<sequence>MPYPFPFLNLSVSCKAEAYHWLAPLQGDHTMYILLIKHVTGHDVCHLIPDSTIPSLCLAHCMAIVNVAVTVFYDILMCSVKQHDMAPCNLIIWLPKNCSSAPFCQQEQCPIHCSVDPDNAKSVMIDIEESRPQVLQ</sequence>
<dbReference type="EMBL" id="JAUEPU010000063">
    <property type="protein sequence ID" value="KAK0482940.1"/>
    <property type="molecule type" value="Genomic_DNA"/>
</dbReference>
<protein>
    <submittedName>
        <fullName evidence="1">Uncharacterized protein</fullName>
    </submittedName>
</protein>
<name>A0AA39UKU6_9AGAR</name>
<keyword evidence="2" id="KW-1185">Reference proteome</keyword>
<evidence type="ECO:0000313" key="1">
    <source>
        <dbReference type="EMBL" id="KAK0482940.1"/>
    </source>
</evidence>
<reference evidence="1" key="1">
    <citation type="submission" date="2023-06" db="EMBL/GenBank/DDBJ databases">
        <authorList>
            <consortium name="Lawrence Berkeley National Laboratory"/>
            <person name="Ahrendt S."/>
            <person name="Sahu N."/>
            <person name="Indic B."/>
            <person name="Wong-Bajracharya J."/>
            <person name="Merenyi Z."/>
            <person name="Ke H.-M."/>
            <person name="Monk M."/>
            <person name="Kocsube S."/>
            <person name="Drula E."/>
            <person name="Lipzen A."/>
            <person name="Balint B."/>
            <person name="Henrissat B."/>
            <person name="Andreopoulos B."/>
            <person name="Martin F.M."/>
            <person name="Harder C.B."/>
            <person name="Rigling D."/>
            <person name="Ford K.L."/>
            <person name="Foster G.D."/>
            <person name="Pangilinan J."/>
            <person name="Papanicolaou A."/>
            <person name="Barry K."/>
            <person name="LaButti K."/>
            <person name="Viragh M."/>
            <person name="Koriabine M."/>
            <person name="Yan M."/>
            <person name="Riley R."/>
            <person name="Champramary S."/>
            <person name="Plett K.L."/>
            <person name="Tsai I.J."/>
            <person name="Slot J."/>
            <person name="Sipos G."/>
            <person name="Plett J."/>
            <person name="Nagy L.G."/>
            <person name="Grigoriev I.V."/>
        </authorList>
    </citation>
    <scope>NUCLEOTIDE SEQUENCE</scope>
    <source>
        <strain evidence="1">HWK02</strain>
    </source>
</reference>
<proteinExistence type="predicted"/>